<keyword evidence="1" id="KW-0472">Membrane</keyword>
<keyword evidence="2" id="KW-0732">Signal</keyword>
<feature type="chain" id="PRO_5017742202" evidence="2">
    <location>
        <begin position="21"/>
        <end position="134"/>
    </location>
</feature>
<feature type="transmembrane region" description="Helical" evidence="1">
    <location>
        <begin position="36"/>
        <end position="55"/>
    </location>
</feature>
<keyword evidence="1" id="KW-0812">Transmembrane</keyword>
<evidence type="ECO:0000256" key="1">
    <source>
        <dbReference type="SAM" id="Phobius"/>
    </source>
</evidence>
<reference evidence="3 4" key="1">
    <citation type="submission" date="2018-08" db="EMBL/GenBank/DDBJ databases">
        <title>A genome reference for cultivated species of the human gut microbiota.</title>
        <authorList>
            <person name="Zou Y."/>
            <person name="Xue W."/>
            <person name="Luo G."/>
        </authorList>
    </citation>
    <scope>NUCLEOTIDE SEQUENCE [LARGE SCALE GENOMIC DNA]</scope>
    <source>
        <strain evidence="3 4">TF10-3AC</strain>
    </source>
</reference>
<organism evidence="3 4">
    <name type="scientific">Phocaeicola plebeius</name>
    <dbReference type="NCBI Taxonomy" id="310297"/>
    <lineage>
        <taxon>Bacteria</taxon>
        <taxon>Pseudomonadati</taxon>
        <taxon>Bacteroidota</taxon>
        <taxon>Bacteroidia</taxon>
        <taxon>Bacteroidales</taxon>
        <taxon>Bacteroidaceae</taxon>
        <taxon>Phocaeicola</taxon>
    </lineage>
</organism>
<dbReference type="AlphaFoldDB" id="A0A3E4N310"/>
<gene>
    <name evidence="3" type="ORF">DXD04_06375</name>
</gene>
<name>A0A3E4N310_9BACT</name>
<dbReference type="Proteomes" id="UP000260862">
    <property type="component" value="Unassembled WGS sequence"/>
</dbReference>
<accession>A0A3E4N310</accession>
<dbReference type="RefSeq" id="WP_117671860.1">
    <property type="nucleotide sequence ID" value="NZ_CABOGR010000010.1"/>
</dbReference>
<evidence type="ECO:0000256" key="2">
    <source>
        <dbReference type="SAM" id="SignalP"/>
    </source>
</evidence>
<feature type="transmembrane region" description="Helical" evidence="1">
    <location>
        <begin position="97"/>
        <end position="118"/>
    </location>
</feature>
<comment type="caution">
    <text evidence="3">The sequence shown here is derived from an EMBL/GenBank/DDBJ whole genome shotgun (WGS) entry which is preliminary data.</text>
</comment>
<keyword evidence="4" id="KW-1185">Reference proteome</keyword>
<feature type="transmembrane region" description="Helical" evidence="1">
    <location>
        <begin position="67"/>
        <end position="85"/>
    </location>
</feature>
<protein>
    <submittedName>
        <fullName evidence="3">Uncharacterized protein</fullName>
    </submittedName>
</protein>
<evidence type="ECO:0000313" key="3">
    <source>
        <dbReference type="EMBL" id="RGK56408.1"/>
    </source>
</evidence>
<feature type="signal peptide" evidence="2">
    <location>
        <begin position="1"/>
        <end position="20"/>
    </location>
</feature>
<evidence type="ECO:0000313" key="4">
    <source>
        <dbReference type="Proteomes" id="UP000260862"/>
    </source>
</evidence>
<proteinExistence type="predicted"/>
<sequence>MKRFVFMMVALLMCVVSVFAETSVSVEPSVPEFLTGFASFTGLVTVVVPAVVGFIASKLSNPMNKWVTMWVTAVVGVIVTFFSWWMHLGFPPADASVWVVVIDALFVALASTGIVSVVTSEWLSRLFGGKVNKE</sequence>
<keyword evidence="1" id="KW-1133">Transmembrane helix</keyword>
<dbReference type="EMBL" id="QSQT01000010">
    <property type="protein sequence ID" value="RGK56408.1"/>
    <property type="molecule type" value="Genomic_DNA"/>
</dbReference>